<evidence type="ECO:0000313" key="2">
    <source>
        <dbReference type="Proteomes" id="UP000199116"/>
    </source>
</evidence>
<sequence length="172" mass="19988">MKKSLLIISTLFALLSCKSDRKNTEKQSYSRWVGDIAQNEKIDDVTFKVCNGDSQILQYFNLGQGPVYTGEKSSILNTFKSKYETLSDSDQNGFIRLRFIVNCEGKTGRFRVLQSDENFEEIEFDNKIVNQLVTITKGIEKWGIFYRQDDPIDYYMYLIFKIKDGQLTEILP</sequence>
<keyword evidence="2" id="KW-1185">Reference proteome</keyword>
<dbReference type="RefSeq" id="WP_075327705.1">
    <property type="nucleotide sequence ID" value="NZ_FOOH01000023.1"/>
</dbReference>
<evidence type="ECO:0008006" key="3">
    <source>
        <dbReference type="Google" id="ProtNLM"/>
    </source>
</evidence>
<dbReference type="Proteomes" id="UP000199116">
    <property type="component" value="Unassembled WGS sequence"/>
</dbReference>
<accession>A0A1I2NPU7</accession>
<reference evidence="2" key="1">
    <citation type="submission" date="2016-10" db="EMBL/GenBank/DDBJ databases">
        <authorList>
            <person name="Varghese N."/>
            <person name="Submissions S."/>
        </authorList>
    </citation>
    <scope>NUCLEOTIDE SEQUENCE [LARGE SCALE GENOMIC DNA]</scope>
    <source>
        <strain evidence="2">DSM 23515</strain>
    </source>
</reference>
<evidence type="ECO:0000313" key="1">
    <source>
        <dbReference type="EMBL" id="SFG05040.1"/>
    </source>
</evidence>
<dbReference type="AlphaFoldDB" id="A0A1I2NPU7"/>
<name>A0A1I2NPU7_9FLAO</name>
<protein>
    <recommendedName>
        <fullName evidence="3">Lipoprotein</fullName>
    </recommendedName>
</protein>
<gene>
    <name evidence="1" type="ORF">SAMN04488033_12345</name>
</gene>
<organism evidence="1 2">
    <name type="scientific">Salegentibacter agarivorans</name>
    <dbReference type="NCBI Taxonomy" id="345907"/>
    <lineage>
        <taxon>Bacteria</taxon>
        <taxon>Pseudomonadati</taxon>
        <taxon>Bacteroidota</taxon>
        <taxon>Flavobacteriia</taxon>
        <taxon>Flavobacteriales</taxon>
        <taxon>Flavobacteriaceae</taxon>
        <taxon>Salegentibacter</taxon>
    </lineage>
</organism>
<proteinExistence type="predicted"/>
<dbReference type="EMBL" id="FOOH01000023">
    <property type="protein sequence ID" value="SFG05040.1"/>
    <property type="molecule type" value="Genomic_DNA"/>
</dbReference>
<dbReference type="PROSITE" id="PS51257">
    <property type="entry name" value="PROKAR_LIPOPROTEIN"/>
    <property type="match status" value="1"/>
</dbReference>